<dbReference type="EMBL" id="RCHU01000025">
    <property type="protein sequence ID" value="TKS17576.1"/>
    <property type="molecule type" value="Genomic_DNA"/>
</dbReference>
<proteinExistence type="predicted"/>
<protein>
    <submittedName>
        <fullName evidence="2">Uncharacterized protein</fullName>
    </submittedName>
</protein>
<name>A0A4V6ACQ9_POPAL</name>
<accession>A0A4V6ACQ9</accession>
<comment type="caution">
    <text evidence="2">The sequence shown here is derived from an EMBL/GenBank/DDBJ whole genome shotgun (WGS) entry which is preliminary data.</text>
</comment>
<sequence length="189" mass="21523">MAVWMVEDESRGCWLEADRSGICRRRCVGLLLVGYSGRPVCWWRREQLTNSGGCLCIQSRGGDREGRRAGEMKEGMDSVSSREEEERNGQRRNRLDFLEGEGCGYSLGKMGKRESGASFFRFVLGLKGRENFDWREGRNGWMETEGGSLLFWSGVWLLGELEFGQVREEKKNERLVRRGAPLLPFASPG</sequence>
<dbReference type="AlphaFoldDB" id="A0A4V6ACQ9"/>
<feature type="region of interest" description="Disordered" evidence="1">
    <location>
        <begin position="60"/>
        <end position="91"/>
    </location>
</feature>
<feature type="compositionally biased region" description="Basic and acidic residues" evidence="1">
    <location>
        <begin position="61"/>
        <end position="91"/>
    </location>
</feature>
<organism evidence="2">
    <name type="scientific">Populus alba</name>
    <name type="common">White poplar</name>
    <dbReference type="NCBI Taxonomy" id="43335"/>
    <lineage>
        <taxon>Eukaryota</taxon>
        <taxon>Viridiplantae</taxon>
        <taxon>Streptophyta</taxon>
        <taxon>Embryophyta</taxon>
        <taxon>Tracheophyta</taxon>
        <taxon>Spermatophyta</taxon>
        <taxon>Magnoliopsida</taxon>
        <taxon>eudicotyledons</taxon>
        <taxon>Gunneridae</taxon>
        <taxon>Pentapetalae</taxon>
        <taxon>rosids</taxon>
        <taxon>fabids</taxon>
        <taxon>Malpighiales</taxon>
        <taxon>Salicaceae</taxon>
        <taxon>Saliceae</taxon>
        <taxon>Populus</taxon>
    </lineage>
</organism>
<evidence type="ECO:0000256" key="1">
    <source>
        <dbReference type="SAM" id="MobiDB-lite"/>
    </source>
</evidence>
<evidence type="ECO:0000313" key="2">
    <source>
        <dbReference type="EMBL" id="TKS17576.1"/>
    </source>
</evidence>
<reference evidence="2" key="1">
    <citation type="submission" date="2018-10" db="EMBL/GenBank/DDBJ databases">
        <title>Population genomic analysis revealed the cold adaptation of white poplar.</title>
        <authorList>
            <person name="Liu Y.-J."/>
        </authorList>
    </citation>
    <scope>NUCLEOTIDE SEQUENCE [LARGE SCALE GENOMIC DNA]</scope>
    <source>
        <strain evidence="2">PAL-ZL1</strain>
    </source>
</reference>
<gene>
    <name evidence="2" type="ORF">D5086_0000012110</name>
</gene>